<protein>
    <recommendedName>
        <fullName evidence="4">LTXXQ motif family protein</fullName>
    </recommendedName>
</protein>
<keyword evidence="3" id="KW-1185">Reference proteome</keyword>
<organism evidence="2 3">
    <name type="scientific">Sphingobacterium corticis</name>
    <dbReference type="NCBI Taxonomy" id="1812823"/>
    <lineage>
        <taxon>Bacteria</taxon>
        <taxon>Pseudomonadati</taxon>
        <taxon>Bacteroidota</taxon>
        <taxon>Sphingobacteriia</taxon>
        <taxon>Sphingobacteriales</taxon>
        <taxon>Sphingobacteriaceae</taxon>
        <taxon>Sphingobacterium</taxon>
    </lineage>
</organism>
<keyword evidence="1" id="KW-0732">Signal</keyword>
<dbReference type="RefSeq" id="WP_380866862.1">
    <property type="nucleotide sequence ID" value="NZ_JBHUMA010000004.1"/>
</dbReference>
<evidence type="ECO:0008006" key="4">
    <source>
        <dbReference type="Google" id="ProtNLM"/>
    </source>
</evidence>
<sequence>MIRLKTVLLIICTVFGVTSFANAQNDDRFEKIEMQKVAYVTKHLHLTTSEAQRFFPIYNQYSESIRAVRSAKAKLNSGQGKQSDDLIEFDAKEVDIKKQYRTKFAEVIGAARASQFFMVEQEFREMLYKEWQSRQNR</sequence>
<gene>
    <name evidence="2" type="ORF">ACFSQ3_01435</name>
</gene>
<feature type="signal peptide" evidence="1">
    <location>
        <begin position="1"/>
        <end position="23"/>
    </location>
</feature>
<dbReference type="Proteomes" id="UP001597393">
    <property type="component" value="Unassembled WGS sequence"/>
</dbReference>
<proteinExistence type="predicted"/>
<comment type="caution">
    <text evidence="2">The sequence shown here is derived from an EMBL/GenBank/DDBJ whole genome shotgun (WGS) entry which is preliminary data.</text>
</comment>
<evidence type="ECO:0000313" key="2">
    <source>
        <dbReference type="EMBL" id="MFD2597598.1"/>
    </source>
</evidence>
<accession>A0ABW5NGC6</accession>
<dbReference type="EMBL" id="JBHUMA010000004">
    <property type="protein sequence ID" value="MFD2597598.1"/>
    <property type="molecule type" value="Genomic_DNA"/>
</dbReference>
<feature type="chain" id="PRO_5046833959" description="LTXXQ motif family protein" evidence="1">
    <location>
        <begin position="24"/>
        <end position="137"/>
    </location>
</feature>
<evidence type="ECO:0000256" key="1">
    <source>
        <dbReference type="SAM" id="SignalP"/>
    </source>
</evidence>
<evidence type="ECO:0000313" key="3">
    <source>
        <dbReference type="Proteomes" id="UP001597393"/>
    </source>
</evidence>
<name>A0ABW5NGC6_9SPHI</name>
<reference evidence="3" key="1">
    <citation type="journal article" date="2019" name="Int. J. Syst. Evol. Microbiol.">
        <title>The Global Catalogue of Microorganisms (GCM) 10K type strain sequencing project: providing services to taxonomists for standard genome sequencing and annotation.</title>
        <authorList>
            <consortium name="The Broad Institute Genomics Platform"/>
            <consortium name="The Broad Institute Genome Sequencing Center for Infectious Disease"/>
            <person name="Wu L."/>
            <person name="Ma J."/>
        </authorList>
    </citation>
    <scope>NUCLEOTIDE SEQUENCE [LARGE SCALE GENOMIC DNA]</scope>
    <source>
        <strain evidence="3">KCTC 42248</strain>
    </source>
</reference>